<keyword evidence="9" id="KW-1185">Reference proteome</keyword>
<accession>D2NPU5</accession>
<dbReference type="KEGG" id="rmu:RMDY18_18310"/>
<reference evidence="8 9" key="3">
    <citation type="journal article" date="2010" name="Sequencing">
        <title>Complete Genome Sequence of Rothia mucilaginosa DY-18: A Clinical Isolate with Dense Meshwork-Like Structures from a Persistent Apical Periodontitis Lesion.</title>
        <authorList>
            <person name="Yamane K."/>
            <person name="Nambu T."/>
            <person name="Yamanaka T."/>
            <person name="Mashimo C."/>
            <person name="Sugimori C."/>
            <person name="Leung K.-P."/>
            <person name="Fukushima H."/>
        </authorList>
    </citation>
    <scope>NUCLEOTIDE SEQUENCE [LARGE SCALE GENOMIC DNA]</scope>
    <source>
        <strain evidence="8 9">DY-18</strain>
    </source>
</reference>
<dbReference type="InterPro" id="IPR001638">
    <property type="entry name" value="Solute-binding_3/MltF_N"/>
</dbReference>
<name>D2NPU5_ROTMD</name>
<dbReference type="GO" id="GO:0016020">
    <property type="term" value="C:membrane"/>
    <property type="evidence" value="ECO:0007669"/>
    <property type="project" value="InterPro"/>
</dbReference>
<evidence type="ECO:0000256" key="1">
    <source>
        <dbReference type="ARBA" id="ARBA00004418"/>
    </source>
</evidence>
<evidence type="ECO:0000256" key="5">
    <source>
        <dbReference type="ARBA" id="ARBA00055538"/>
    </source>
</evidence>
<protein>
    <recommendedName>
        <fullName evidence="6">Putative aliphatic sulfonates-binding protein</fullName>
    </recommendedName>
</protein>
<proteinExistence type="inferred from homology"/>
<dbReference type="HOGENOM" id="CLU_028871_2_2_11"/>
<evidence type="ECO:0000313" key="8">
    <source>
        <dbReference type="EMBL" id="BAI65663.1"/>
    </source>
</evidence>
<dbReference type="SMART" id="SM00062">
    <property type="entry name" value="PBPb"/>
    <property type="match status" value="1"/>
</dbReference>
<dbReference type="AlphaFoldDB" id="D2NPU5"/>
<reference evidence="8 9" key="2">
    <citation type="journal article" date="2010" name="J Osaka Dent Univ">
        <title>Isolation and identification of Rothia mucilaginosa from persistent apical periodontitis lesions.</title>
        <authorList>
            <person name="Yamane K."/>
            <person name="Yoshida M."/>
            <person name="Fujihira T."/>
            <person name="Baba T."/>
            <person name="Tsuji N."/>
            <person name="Hayashi H."/>
            <person name="Sugimori C."/>
            <person name="Yamanaka T."/>
            <person name="Mashimo C."/>
            <person name="Nambu T."/>
            <person name="Kawai H."/>
            <person name="Fukushima H."/>
        </authorList>
    </citation>
    <scope>NUCLEOTIDE SEQUENCE [LARGE SCALE GENOMIC DNA]</scope>
    <source>
        <strain evidence="8 9">DY-18</strain>
    </source>
</reference>
<dbReference type="SUPFAM" id="SSF53850">
    <property type="entry name" value="Periplasmic binding protein-like II"/>
    <property type="match status" value="1"/>
</dbReference>
<dbReference type="GO" id="GO:0042626">
    <property type="term" value="F:ATPase-coupled transmembrane transporter activity"/>
    <property type="evidence" value="ECO:0007669"/>
    <property type="project" value="InterPro"/>
</dbReference>
<organism evidence="8 9">
    <name type="scientific">Rothia mucilaginosa (strain DY-18)</name>
    <name type="common">Stomatococcus mucilaginosus</name>
    <dbReference type="NCBI Taxonomy" id="680646"/>
    <lineage>
        <taxon>Bacteria</taxon>
        <taxon>Bacillati</taxon>
        <taxon>Actinomycetota</taxon>
        <taxon>Actinomycetes</taxon>
        <taxon>Micrococcales</taxon>
        <taxon>Micrococcaceae</taxon>
        <taxon>Rothia</taxon>
    </lineage>
</organism>
<dbReference type="PROSITE" id="PS51318">
    <property type="entry name" value="TAT"/>
    <property type="match status" value="1"/>
</dbReference>
<evidence type="ECO:0000259" key="7">
    <source>
        <dbReference type="SMART" id="SM00062"/>
    </source>
</evidence>
<keyword evidence="4" id="KW-0732">Signal</keyword>
<dbReference type="Gene3D" id="3.40.190.10">
    <property type="entry name" value="Periplasmic binding protein-like II"/>
    <property type="match status" value="2"/>
</dbReference>
<dbReference type="InterPro" id="IPR006311">
    <property type="entry name" value="TAT_signal"/>
</dbReference>
<evidence type="ECO:0000256" key="6">
    <source>
        <dbReference type="ARBA" id="ARBA00070228"/>
    </source>
</evidence>
<dbReference type="Pfam" id="PF09084">
    <property type="entry name" value="NMT1"/>
    <property type="match status" value="1"/>
</dbReference>
<dbReference type="FunFam" id="3.40.190.10:FF:000050">
    <property type="entry name" value="Sulfonate ABC transporter substrate-binding protein"/>
    <property type="match status" value="1"/>
</dbReference>
<comment type="similarity">
    <text evidence="2">Belongs to the bacterial solute-binding protein SsuA/TauA family.</text>
</comment>
<comment type="subcellular location">
    <subcellularLocation>
        <location evidence="1">Periplasm</location>
    </subcellularLocation>
</comment>
<keyword evidence="3" id="KW-0813">Transport</keyword>
<dbReference type="PANTHER" id="PTHR30024:SF21">
    <property type="entry name" value="ABC TRANSPORTER SUBSTRATE-BINDING PROTEIN"/>
    <property type="match status" value="1"/>
</dbReference>
<dbReference type="STRING" id="680646.RMDY18_18310"/>
<feature type="domain" description="Solute-binding protein family 3/N-terminal" evidence="7">
    <location>
        <begin position="95"/>
        <end position="325"/>
    </location>
</feature>
<dbReference type="eggNOG" id="COG0715">
    <property type="taxonomic scope" value="Bacteria"/>
</dbReference>
<evidence type="ECO:0000256" key="4">
    <source>
        <dbReference type="ARBA" id="ARBA00022729"/>
    </source>
</evidence>
<dbReference type="Proteomes" id="UP000001883">
    <property type="component" value="Chromosome"/>
</dbReference>
<reference evidence="9" key="1">
    <citation type="submission" date="2009-07" db="EMBL/GenBank/DDBJ databases">
        <title>Complete genome sequence of Rothia mucilaginosa DJ.</title>
        <authorList>
            <person name="Yamane K."/>
            <person name="Nambu T."/>
            <person name="Mashimo C."/>
            <person name="Sugimori C."/>
            <person name="Yamanaka T."/>
            <person name="Leung K."/>
            <person name="Fukushima H."/>
        </authorList>
    </citation>
    <scope>NUCLEOTIDE SEQUENCE [LARGE SCALE GENOMIC DNA]</scope>
    <source>
        <strain evidence="9">DY-18</strain>
    </source>
</reference>
<dbReference type="EMBL" id="AP011540">
    <property type="protein sequence ID" value="BAI65663.1"/>
    <property type="molecule type" value="Genomic_DNA"/>
</dbReference>
<dbReference type="GO" id="GO:0042597">
    <property type="term" value="C:periplasmic space"/>
    <property type="evidence" value="ECO:0007669"/>
    <property type="project" value="UniProtKB-SubCell"/>
</dbReference>
<evidence type="ECO:0000313" key="9">
    <source>
        <dbReference type="Proteomes" id="UP000001883"/>
    </source>
</evidence>
<dbReference type="NCBIfam" id="TIGR01728">
    <property type="entry name" value="SsuA_fam"/>
    <property type="match status" value="1"/>
</dbReference>
<evidence type="ECO:0000256" key="3">
    <source>
        <dbReference type="ARBA" id="ARBA00022448"/>
    </source>
</evidence>
<dbReference type="PANTHER" id="PTHR30024">
    <property type="entry name" value="ALIPHATIC SULFONATES-BINDING PROTEIN-RELATED"/>
    <property type="match status" value="1"/>
</dbReference>
<sequence length="401" mass="42854">MTAPMQRSRRCVANCWLSSAWKITPKAATKRISHTSHHHLQKRKDFIMTYSPSRRTALKSLAAAAAFATLLSACAGEGSGSANASGAAGGGNQNTVTIDYATYNPLSLIIRKKGWLETALAAEGKKVEWVKSAGSNKANEALRSGNIDVGSTAGSAALLARANGSPIKVISLYSQPEWSALVTRKDSGITKVADLKGKTVAVTKGTDPYFLLLQALKQEGISASDLTIQNLQHADGRTALDNGQVNAWSGLDPIMAAAEVESGDVLFYRNLNFNTYGFLNATEKFIQSNPTAAQTIVDVYEYARAWAKKNPEEAVKIVEEESGIKHETAQVVMERTHLDIDPVPGAKQVEVLKGVGPILVESGDVPSQSDVDKALNSIVDDQFAKKADSAAVEKIAKVVEK</sequence>
<dbReference type="InterPro" id="IPR015168">
    <property type="entry name" value="SsuA/THI5"/>
</dbReference>
<comment type="function">
    <text evidence="5">Part of a binding-protein-dependent transport system for aliphatic sulfonates. Putative binding protein.</text>
</comment>
<dbReference type="InterPro" id="IPR010067">
    <property type="entry name" value="ABC_SsuA_sub-bd"/>
</dbReference>
<gene>
    <name evidence="8" type="ordered locus">RMDY18_18310</name>
</gene>
<evidence type="ECO:0000256" key="2">
    <source>
        <dbReference type="ARBA" id="ARBA00010742"/>
    </source>
</evidence>